<feature type="domain" description="ABC transporter" evidence="8">
    <location>
        <begin position="9"/>
        <end position="257"/>
    </location>
</feature>
<evidence type="ECO:0000256" key="7">
    <source>
        <dbReference type="ARBA" id="ARBA00023136"/>
    </source>
</evidence>
<evidence type="ECO:0000313" key="10">
    <source>
        <dbReference type="Proteomes" id="UP000332515"/>
    </source>
</evidence>
<comment type="caution">
    <text evidence="9">The sequence shown here is derived from an EMBL/GenBank/DDBJ whole genome shotgun (WGS) entry which is preliminary data.</text>
</comment>
<evidence type="ECO:0000313" key="9">
    <source>
        <dbReference type="EMBL" id="MQT12355.1"/>
    </source>
</evidence>
<dbReference type="EMBL" id="VWNA01000001">
    <property type="protein sequence ID" value="MQT12355.1"/>
    <property type="molecule type" value="Genomic_DNA"/>
</dbReference>
<dbReference type="GO" id="GO:0016887">
    <property type="term" value="F:ATP hydrolysis activity"/>
    <property type="evidence" value="ECO:0007669"/>
    <property type="project" value="InterPro"/>
</dbReference>
<dbReference type="Pfam" id="PF08352">
    <property type="entry name" value="oligo_HPY"/>
    <property type="match status" value="1"/>
</dbReference>
<keyword evidence="5" id="KW-0547">Nucleotide-binding</keyword>
<dbReference type="PROSITE" id="PS50893">
    <property type="entry name" value="ABC_TRANSPORTER_2"/>
    <property type="match status" value="1"/>
</dbReference>
<keyword evidence="10" id="KW-1185">Reference proteome</keyword>
<dbReference type="GO" id="GO:0005886">
    <property type="term" value="C:plasma membrane"/>
    <property type="evidence" value="ECO:0007669"/>
    <property type="project" value="UniProtKB-SubCell"/>
</dbReference>
<dbReference type="InterPro" id="IPR013563">
    <property type="entry name" value="Oligopep_ABC_C"/>
</dbReference>
<dbReference type="PANTHER" id="PTHR43297:SF2">
    <property type="entry name" value="DIPEPTIDE TRANSPORT ATP-BINDING PROTEIN DPPD"/>
    <property type="match status" value="1"/>
</dbReference>
<dbReference type="PROSITE" id="PS00211">
    <property type="entry name" value="ABC_TRANSPORTER_1"/>
    <property type="match status" value="1"/>
</dbReference>
<dbReference type="GO" id="GO:0055085">
    <property type="term" value="P:transmembrane transport"/>
    <property type="evidence" value="ECO:0007669"/>
    <property type="project" value="UniProtKB-ARBA"/>
</dbReference>
<reference evidence="9 10" key="1">
    <citation type="submission" date="2019-09" db="EMBL/GenBank/DDBJ databases">
        <title>Segnochrobactrum spirostomi gen. nov., sp. nov., isolated from the ciliate Spirostomum cf. yagiui and description of a novel family, Segnochrobactraceae fam. nov. within the order Rhizobiales of the class Alphaproteobacteria.</title>
        <authorList>
            <person name="Akter S."/>
            <person name="Shazib S.U.A."/>
            <person name="Shin M.K."/>
        </authorList>
    </citation>
    <scope>NUCLEOTIDE SEQUENCE [LARGE SCALE GENOMIC DNA]</scope>
    <source>
        <strain evidence="9 10">Sp-1</strain>
    </source>
</reference>
<organism evidence="9 10">
    <name type="scientific">Segnochrobactrum spirostomi</name>
    <dbReference type="NCBI Taxonomy" id="2608987"/>
    <lineage>
        <taxon>Bacteria</taxon>
        <taxon>Pseudomonadati</taxon>
        <taxon>Pseudomonadota</taxon>
        <taxon>Alphaproteobacteria</taxon>
        <taxon>Hyphomicrobiales</taxon>
        <taxon>Segnochrobactraceae</taxon>
        <taxon>Segnochrobactrum</taxon>
    </lineage>
</organism>
<dbReference type="InterPro" id="IPR050388">
    <property type="entry name" value="ABC_Ni/Peptide_Import"/>
</dbReference>
<evidence type="ECO:0000256" key="3">
    <source>
        <dbReference type="ARBA" id="ARBA00022448"/>
    </source>
</evidence>
<comment type="similarity">
    <text evidence="2">Belongs to the ABC transporter superfamily.</text>
</comment>
<evidence type="ECO:0000256" key="2">
    <source>
        <dbReference type="ARBA" id="ARBA00005417"/>
    </source>
</evidence>
<keyword evidence="7" id="KW-0472">Membrane</keyword>
<keyword evidence="3" id="KW-0813">Transport</keyword>
<accession>A0A6A7Y0S9</accession>
<evidence type="ECO:0000259" key="8">
    <source>
        <dbReference type="PROSITE" id="PS50893"/>
    </source>
</evidence>
<dbReference type="NCBIfam" id="TIGR01727">
    <property type="entry name" value="oligo_HPY"/>
    <property type="match status" value="1"/>
</dbReference>
<dbReference type="FunFam" id="3.40.50.300:FF:000016">
    <property type="entry name" value="Oligopeptide ABC transporter ATP-binding component"/>
    <property type="match status" value="1"/>
</dbReference>
<evidence type="ECO:0000256" key="1">
    <source>
        <dbReference type="ARBA" id="ARBA00004417"/>
    </source>
</evidence>
<evidence type="ECO:0000256" key="6">
    <source>
        <dbReference type="ARBA" id="ARBA00022840"/>
    </source>
</evidence>
<dbReference type="InterPro" id="IPR003593">
    <property type="entry name" value="AAA+_ATPase"/>
</dbReference>
<dbReference type="AlphaFoldDB" id="A0A6A7Y0S9"/>
<dbReference type="GO" id="GO:0015833">
    <property type="term" value="P:peptide transport"/>
    <property type="evidence" value="ECO:0007669"/>
    <property type="project" value="InterPro"/>
</dbReference>
<protein>
    <submittedName>
        <fullName evidence="9">ABC transporter ATP-binding protein</fullName>
    </submittedName>
</protein>
<gene>
    <name evidence="9" type="ORF">F0357_06690</name>
</gene>
<dbReference type="InterPro" id="IPR003439">
    <property type="entry name" value="ABC_transporter-like_ATP-bd"/>
</dbReference>
<proteinExistence type="inferred from homology"/>
<dbReference type="SMART" id="SM00382">
    <property type="entry name" value="AAA"/>
    <property type="match status" value="1"/>
</dbReference>
<dbReference type="PANTHER" id="PTHR43297">
    <property type="entry name" value="OLIGOPEPTIDE TRANSPORT ATP-BINDING PROTEIN APPD"/>
    <property type="match status" value="1"/>
</dbReference>
<dbReference type="Pfam" id="PF00005">
    <property type="entry name" value="ABC_tran"/>
    <property type="match status" value="1"/>
</dbReference>
<dbReference type="SUPFAM" id="SSF52540">
    <property type="entry name" value="P-loop containing nucleoside triphosphate hydrolases"/>
    <property type="match status" value="1"/>
</dbReference>
<dbReference type="InterPro" id="IPR017871">
    <property type="entry name" value="ABC_transporter-like_CS"/>
</dbReference>
<dbReference type="GO" id="GO:0005524">
    <property type="term" value="F:ATP binding"/>
    <property type="evidence" value="ECO:0007669"/>
    <property type="project" value="UniProtKB-KW"/>
</dbReference>
<name>A0A6A7Y0S9_9HYPH</name>
<dbReference type="Proteomes" id="UP000332515">
    <property type="component" value="Unassembled WGS sequence"/>
</dbReference>
<keyword evidence="4" id="KW-1003">Cell membrane</keyword>
<dbReference type="InterPro" id="IPR027417">
    <property type="entry name" value="P-loop_NTPase"/>
</dbReference>
<dbReference type="Gene3D" id="3.40.50.300">
    <property type="entry name" value="P-loop containing nucleotide triphosphate hydrolases"/>
    <property type="match status" value="1"/>
</dbReference>
<evidence type="ECO:0000256" key="4">
    <source>
        <dbReference type="ARBA" id="ARBA00022475"/>
    </source>
</evidence>
<dbReference type="CDD" id="cd03257">
    <property type="entry name" value="ABC_NikE_OppD_transporters"/>
    <property type="match status" value="1"/>
</dbReference>
<comment type="subcellular location">
    <subcellularLocation>
        <location evidence="1">Cell inner membrane</location>
        <topology evidence="1">Peripheral membrane protein</topology>
    </subcellularLocation>
</comment>
<evidence type="ECO:0000256" key="5">
    <source>
        <dbReference type="ARBA" id="ARBA00022741"/>
    </source>
</evidence>
<sequence length="339" mass="36895">MPGAPLLDVAALTVSFATDRGFVKAVNDVSFTVNEGEILSIVGESGSGKTVTLLSLLGLTDRRTTQVEGSVLFRGRRLLELKDREMRRIRGKEIALISQDPMTALTPVHTIGWQIVEQIRAHDPVSEPVARRRAIELLGEVGLPNPTEAFTRYPHQLSGGMRQRAVIAMALSCNPALLVADEPTTALDVTVQAQVLELLKRLRKDFGSAIILITHDMGVVAEVADRVLVMYAGRVVESGTTRQVFEDPWHPYTWGLLASIPPVHGERPARLTSIPGTPPTPTNLPPGCGFAPRCRLRFTPCDQPPPRQGEGDRRALCFISEDRRPAARATVLPQFGGAA</sequence>
<keyword evidence="6 9" id="KW-0067">ATP-binding</keyword>